<evidence type="ECO:0000256" key="2">
    <source>
        <dbReference type="ARBA" id="ARBA00033753"/>
    </source>
</evidence>
<dbReference type="PROSITE" id="PS51668">
    <property type="entry name" value="TSAA_2"/>
    <property type="match status" value="1"/>
</dbReference>
<accession>A0A2S7UV52</accession>
<comment type="similarity">
    <text evidence="2">Belongs to the tRNA methyltransferase O family.</text>
</comment>
<dbReference type="NCBIfam" id="TIGR00104">
    <property type="entry name" value="tRNA_TsaA"/>
    <property type="match status" value="1"/>
</dbReference>
<keyword evidence="4" id="KW-0489">Methyltransferase</keyword>
<dbReference type="PANTHER" id="PTHR12818">
    <property type="entry name" value="TRNA (ADENINE(37)-N6)-METHYLTRANSFERASE"/>
    <property type="match status" value="1"/>
</dbReference>
<evidence type="ECO:0000313" key="5">
    <source>
        <dbReference type="Proteomes" id="UP000239007"/>
    </source>
</evidence>
<dbReference type="InterPro" id="IPR036414">
    <property type="entry name" value="YaeB_N_sf"/>
</dbReference>
<feature type="domain" description="TsaA-like" evidence="3">
    <location>
        <begin position="13"/>
        <end position="154"/>
    </location>
</feature>
<dbReference type="Gene3D" id="3.30.2310.10">
    <property type="entry name" value="YaeB-like"/>
    <property type="match status" value="1"/>
</dbReference>
<organism evidence="4 5">
    <name type="scientific">Psychrosphaera saromensis</name>
    <dbReference type="NCBI Taxonomy" id="716813"/>
    <lineage>
        <taxon>Bacteria</taxon>
        <taxon>Pseudomonadati</taxon>
        <taxon>Pseudomonadota</taxon>
        <taxon>Gammaproteobacteria</taxon>
        <taxon>Alteromonadales</taxon>
        <taxon>Pseudoalteromonadaceae</taxon>
        <taxon>Psychrosphaera</taxon>
    </lineage>
</organism>
<protein>
    <submittedName>
        <fullName evidence="4">tRNA (N6-threonylcarbamoyladenosine(37)-N6)-methyltransferase TrmO</fullName>
    </submittedName>
</protein>
<sequence>MSQNQDLSQSYSLSPIGEIQSPFNEKFGIPRQPGLCNAAVGSIKLLGECNSDEAVKDLSLHSHIWILFLFHQNLKQGWKPSVRPPRLGGNEKMGVLATRSPFRPNGIGMSAVKLLGVRKSGKQWFIDVKGLDLLDGTPVVDIKPYIPYSDNIPDAQSELADTAPVNSLDVKFTSQAKNQLEALSEKAEQYPKLALLIEQVLQQDPRPSYKQNKADDKIYGILLYNLNIRWQVTNNQCDVLEIASSQ</sequence>
<evidence type="ECO:0000313" key="4">
    <source>
        <dbReference type="EMBL" id="PQJ53605.1"/>
    </source>
</evidence>
<dbReference type="InterPro" id="IPR036413">
    <property type="entry name" value="YaeB-like_sf"/>
</dbReference>
<dbReference type="EMBL" id="MSCH01000003">
    <property type="protein sequence ID" value="PQJ53605.1"/>
    <property type="molecule type" value="Genomic_DNA"/>
</dbReference>
<dbReference type="OrthoDB" id="9804309at2"/>
<dbReference type="Gene3D" id="2.40.30.70">
    <property type="entry name" value="YaeB-like"/>
    <property type="match status" value="1"/>
</dbReference>
<dbReference type="Pfam" id="PF01980">
    <property type="entry name" value="TrmO_N"/>
    <property type="match status" value="1"/>
</dbReference>
<dbReference type="GO" id="GO:0089715">
    <property type="term" value="F:tRNA (L-threonylcarbamoyladenosine(37)-C2) methyltransferase activity"/>
    <property type="evidence" value="ECO:0007669"/>
    <property type="project" value="TreeGrafter"/>
</dbReference>
<dbReference type="AlphaFoldDB" id="A0A2S7UV52"/>
<dbReference type="PANTHER" id="PTHR12818:SF0">
    <property type="entry name" value="TRNA (ADENINE(37)-N6)-METHYLTRANSFERASE"/>
    <property type="match status" value="1"/>
</dbReference>
<reference evidence="4 5" key="1">
    <citation type="submission" date="2016-12" db="EMBL/GenBank/DDBJ databases">
        <title>Diversity of luminous bacteria.</title>
        <authorList>
            <person name="Yoshizawa S."/>
            <person name="Kogure K."/>
        </authorList>
    </citation>
    <scope>NUCLEOTIDE SEQUENCE [LARGE SCALE GENOMIC DNA]</scope>
    <source>
        <strain evidence="4 5">SA4-48</strain>
    </source>
</reference>
<evidence type="ECO:0000259" key="3">
    <source>
        <dbReference type="PROSITE" id="PS51668"/>
    </source>
</evidence>
<keyword evidence="5" id="KW-1185">Reference proteome</keyword>
<proteinExistence type="inferred from homology"/>
<dbReference type="Proteomes" id="UP000239007">
    <property type="component" value="Unassembled WGS sequence"/>
</dbReference>
<comment type="caution">
    <text evidence="4">The sequence shown here is derived from an EMBL/GenBank/DDBJ whole genome shotgun (WGS) entry which is preliminary data.</text>
</comment>
<name>A0A2S7UV52_9GAMM</name>
<gene>
    <name evidence="4" type="ORF">BTO11_07945</name>
</gene>
<dbReference type="SUPFAM" id="SSF118196">
    <property type="entry name" value="YaeB-like"/>
    <property type="match status" value="1"/>
</dbReference>
<dbReference type="GO" id="GO:0032259">
    <property type="term" value="P:methylation"/>
    <property type="evidence" value="ECO:0007669"/>
    <property type="project" value="UniProtKB-KW"/>
</dbReference>
<evidence type="ECO:0000256" key="1">
    <source>
        <dbReference type="ARBA" id="ARBA00022691"/>
    </source>
</evidence>
<dbReference type="CDD" id="cd09281">
    <property type="entry name" value="UPF0066"/>
    <property type="match status" value="1"/>
</dbReference>
<keyword evidence="1" id="KW-0949">S-adenosyl-L-methionine</keyword>
<dbReference type="InterPro" id="IPR041369">
    <property type="entry name" value="TrmO_C"/>
</dbReference>
<dbReference type="RefSeq" id="WP_105052092.1">
    <property type="nucleotide sequence ID" value="NZ_BMYG01000002.1"/>
</dbReference>
<dbReference type="Pfam" id="PF18389">
    <property type="entry name" value="TrmO_C"/>
    <property type="match status" value="1"/>
</dbReference>
<keyword evidence="4" id="KW-0808">Transferase</keyword>
<dbReference type="InterPro" id="IPR040372">
    <property type="entry name" value="YaeB-like"/>
</dbReference>
<dbReference type="InterPro" id="IPR023370">
    <property type="entry name" value="TrmO-like_N"/>
</dbReference>